<evidence type="ECO:0000313" key="1">
    <source>
        <dbReference type="EMBL" id="MED6250222.1"/>
    </source>
</evidence>
<proteinExistence type="predicted"/>
<gene>
    <name evidence="1" type="ORF">ATANTOWER_027115</name>
</gene>
<reference evidence="1 2" key="1">
    <citation type="submission" date="2021-07" db="EMBL/GenBank/DDBJ databases">
        <authorList>
            <person name="Palmer J.M."/>
        </authorList>
    </citation>
    <scope>NUCLEOTIDE SEQUENCE [LARGE SCALE GENOMIC DNA]</scope>
    <source>
        <strain evidence="1 2">AT_MEX2019</strain>
        <tissue evidence="1">Muscle</tissue>
    </source>
</reference>
<accession>A0ABU7BIA4</accession>
<sequence>MVTMEELQTSTSQFQDLLVGQLLVVHFTNCLLWKTGRKKAVLERQEKKVGPISVYHKPYREQTCGRRVSGQMRPKQNFLAYMHNSMSGGITFLASGNIW</sequence>
<name>A0ABU7BIA4_9TELE</name>
<keyword evidence="2" id="KW-1185">Reference proteome</keyword>
<protein>
    <submittedName>
        <fullName evidence="1">Uncharacterized protein</fullName>
    </submittedName>
</protein>
<dbReference type="EMBL" id="JAHUTI010055730">
    <property type="protein sequence ID" value="MED6250222.1"/>
    <property type="molecule type" value="Genomic_DNA"/>
</dbReference>
<comment type="caution">
    <text evidence="1">The sequence shown here is derived from an EMBL/GenBank/DDBJ whole genome shotgun (WGS) entry which is preliminary data.</text>
</comment>
<dbReference type="Proteomes" id="UP001345963">
    <property type="component" value="Unassembled WGS sequence"/>
</dbReference>
<evidence type="ECO:0000313" key="2">
    <source>
        <dbReference type="Proteomes" id="UP001345963"/>
    </source>
</evidence>
<organism evidence="1 2">
    <name type="scientific">Ataeniobius toweri</name>
    <dbReference type="NCBI Taxonomy" id="208326"/>
    <lineage>
        <taxon>Eukaryota</taxon>
        <taxon>Metazoa</taxon>
        <taxon>Chordata</taxon>
        <taxon>Craniata</taxon>
        <taxon>Vertebrata</taxon>
        <taxon>Euteleostomi</taxon>
        <taxon>Actinopterygii</taxon>
        <taxon>Neopterygii</taxon>
        <taxon>Teleostei</taxon>
        <taxon>Neoteleostei</taxon>
        <taxon>Acanthomorphata</taxon>
        <taxon>Ovalentaria</taxon>
        <taxon>Atherinomorphae</taxon>
        <taxon>Cyprinodontiformes</taxon>
        <taxon>Goodeidae</taxon>
        <taxon>Ataeniobius</taxon>
    </lineage>
</organism>